<evidence type="ECO:0000313" key="2">
    <source>
        <dbReference type="Proteomes" id="UP000736787"/>
    </source>
</evidence>
<gene>
    <name evidence="1" type="ORF">PC117_g300</name>
</gene>
<reference evidence="1" key="1">
    <citation type="submission" date="2018-10" db="EMBL/GenBank/DDBJ databases">
        <title>Effector identification in a new, highly contiguous assembly of the strawberry crown rot pathogen Phytophthora cactorum.</title>
        <authorList>
            <person name="Armitage A.D."/>
            <person name="Nellist C.F."/>
            <person name="Bates H."/>
            <person name="Vickerstaff R.J."/>
            <person name="Harrison R.J."/>
        </authorList>
    </citation>
    <scope>NUCLEOTIDE SEQUENCE</scope>
    <source>
        <strain evidence="1">4040</strain>
    </source>
</reference>
<dbReference type="AlphaFoldDB" id="A0A8T1EPD2"/>
<proteinExistence type="predicted"/>
<protein>
    <submittedName>
        <fullName evidence="1">Uncharacterized protein</fullName>
    </submittedName>
</protein>
<organism evidence="1 2">
    <name type="scientific">Phytophthora cactorum</name>
    <dbReference type="NCBI Taxonomy" id="29920"/>
    <lineage>
        <taxon>Eukaryota</taxon>
        <taxon>Sar</taxon>
        <taxon>Stramenopiles</taxon>
        <taxon>Oomycota</taxon>
        <taxon>Peronosporomycetes</taxon>
        <taxon>Peronosporales</taxon>
        <taxon>Peronosporaceae</taxon>
        <taxon>Phytophthora</taxon>
    </lineage>
</organism>
<sequence length="183" mass="19797">MHHHCGLAQHQQDQHHCRQLRLGTVEVFVNTKTRTLQPLPSECFSVLGGLSAGNTIFMRPSTDDLLIIESGIVVSVFPLVSPIQSHPIATVFNLLSTPELSTATATFVVACSDLCSTTRSSVTDAFSLGHSTTSIHTKIVVGYHLRAHAFSFAGTILSINHNNRPYHGRFARGNISTACCCIA</sequence>
<name>A0A8T1EPD2_9STRA</name>
<dbReference type="EMBL" id="RCMK01000003">
    <property type="protein sequence ID" value="KAG2955674.1"/>
    <property type="molecule type" value="Genomic_DNA"/>
</dbReference>
<accession>A0A8T1EPD2</accession>
<comment type="caution">
    <text evidence="1">The sequence shown here is derived from an EMBL/GenBank/DDBJ whole genome shotgun (WGS) entry which is preliminary data.</text>
</comment>
<dbReference type="Proteomes" id="UP000736787">
    <property type="component" value="Unassembled WGS sequence"/>
</dbReference>
<evidence type="ECO:0000313" key="1">
    <source>
        <dbReference type="EMBL" id="KAG2955674.1"/>
    </source>
</evidence>